<feature type="non-terminal residue" evidence="1">
    <location>
        <position position="62"/>
    </location>
</feature>
<evidence type="ECO:0000313" key="2">
    <source>
        <dbReference type="Proteomes" id="UP000268446"/>
    </source>
</evidence>
<gene>
    <name evidence="1" type="ORF">DRJ20_00465</name>
</gene>
<dbReference type="EMBL" id="QMQZ01000005">
    <property type="protein sequence ID" value="RLE52275.1"/>
    <property type="molecule type" value="Genomic_DNA"/>
</dbReference>
<proteinExistence type="predicted"/>
<comment type="caution">
    <text evidence="1">The sequence shown here is derived from an EMBL/GenBank/DDBJ whole genome shotgun (WGS) entry which is preliminary data.</text>
</comment>
<protein>
    <submittedName>
        <fullName evidence="1">Uncharacterized protein</fullName>
    </submittedName>
</protein>
<name>A0A497EYI4_9CREN</name>
<dbReference type="AlphaFoldDB" id="A0A497EYI4"/>
<dbReference type="InterPro" id="IPR002746">
    <property type="entry name" value="UPF0216"/>
</dbReference>
<dbReference type="Pfam" id="PF01886">
    <property type="entry name" value="DUF61"/>
    <property type="match status" value="1"/>
</dbReference>
<organism evidence="1 2">
    <name type="scientific">Thermoproteota archaeon</name>
    <dbReference type="NCBI Taxonomy" id="2056631"/>
    <lineage>
        <taxon>Archaea</taxon>
        <taxon>Thermoproteota</taxon>
    </lineage>
</organism>
<accession>A0A497EYI4</accession>
<dbReference type="Proteomes" id="UP000268446">
    <property type="component" value="Unassembled WGS sequence"/>
</dbReference>
<reference evidence="1 2" key="1">
    <citation type="submission" date="2018-06" db="EMBL/GenBank/DDBJ databases">
        <title>Extensive metabolic versatility and redundancy in microbially diverse, dynamic hydrothermal sediments.</title>
        <authorList>
            <person name="Dombrowski N."/>
            <person name="Teske A."/>
            <person name="Baker B.J."/>
        </authorList>
    </citation>
    <scope>NUCLEOTIDE SEQUENCE [LARGE SCALE GENOMIC DNA]</scope>
    <source>
        <strain evidence="1">B29_G17</strain>
    </source>
</reference>
<evidence type="ECO:0000313" key="1">
    <source>
        <dbReference type="EMBL" id="RLE52275.1"/>
    </source>
</evidence>
<sequence length="62" mass="7453">MFKKDVRVAERILDKIWRADIEKINNHLPKEFKTLRELLESKTPMVETRSGSHIIFSREELE</sequence>